<dbReference type="EMBL" id="JAPEIS010000015">
    <property type="protein sequence ID" value="KAJ8058832.1"/>
    <property type="molecule type" value="Genomic_DNA"/>
</dbReference>
<sequence>MSEKWTQCVKKLCRKPTRAAVPITTVEIWNLINKKSPDEACIFTLYCPPPRFASGFLRFLPFIKSERDELVGCNISNPLPGNASEVSREAQRHTTRASSDTRLAPIDFNFDTIIVTAKVLALDSNILIEHWGKIRNLCVLIQGPGRHLPLSPETINRLSQLSLFGNTLMISFDLIIPGLEAYGDFTISETDDKSKIADLRVAQTLQEKLAPLTRIRHVKVARVQQDGIKWHHHVTL</sequence>
<dbReference type="AlphaFoldDB" id="A0A9X0DEN4"/>
<gene>
    <name evidence="1" type="ORF">OCU04_011818</name>
</gene>
<comment type="caution">
    <text evidence="1">The sequence shown here is derived from an EMBL/GenBank/DDBJ whole genome shotgun (WGS) entry which is preliminary data.</text>
</comment>
<keyword evidence="2" id="KW-1185">Reference proteome</keyword>
<accession>A0A9X0DEN4</accession>
<reference evidence="1" key="1">
    <citation type="submission" date="2022-11" db="EMBL/GenBank/DDBJ databases">
        <title>Genome Resource of Sclerotinia nivalis Strain SnTB1, a Plant Pathogen Isolated from American Ginseng.</title>
        <authorList>
            <person name="Fan S."/>
        </authorList>
    </citation>
    <scope>NUCLEOTIDE SEQUENCE</scope>
    <source>
        <strain evidence="1">SnTB1</strain>
    </source>
</reference>
<proteinExistence type="predicted"/>
<evidence type="ECO:0000313" key="1">
    <source>
        <dbReference type="EMBL" id="KAJ8058832.1"/>
    </source>
</evidence>
<organism evidence="1 2">
    <name type="scientific">Sclerotinia nivalis</name>
    <dbReference type="NCBI Taxonomy" id="352851"/>
    <lineage>
        <taxon>Eukaryota</taxon>
        <taxon>Fungi</taxon>
        <taxon>Dikarya</taxon>
        <taxon>Ascomycota</taxon>
        <taxon>Pezizomycotina</taxon>
        <taxon>Leotiomycetes</taxon>
        <taxon>Helotiales</taxon>
        <taxon>Sclerotiniaceae</taxon>
        <taxon>Sclerotinia</taxon>
    </lineage>
</organism>
<protein>
    <submittedName>
        <fullName evidence="1">Uncharacterized protein</fullName>
    </submittedName>
</protein>
<name>A0A9X0DEN4_9HELO</name>
<dbReference type="OrthoDB" id="3531770at2759"/>
<evidence type="ECO:0000313" key="2">
    <source>
        <dbReference type="Proteomes" id="UP001152300"/>
    </source>
</evidence>
<dbReference type="Proteomes" id="UP001152300">
    <property type="component" value="Unassembled WGS sequence"/>
</dbReference>